<sequence>MCKTLPLIAGFSLILCHALTCRLDAADPIALSITSLPNAFRIDDQVISGGLPDGAQGFAELHKIGVRTIISVDSAKPDVEAARRAGLRYIHLPHGYDGIDSSRVLQLAKAITDLPGPVYIHCHHGKHRSPAAAASACIAAGRIDHEAGVEFLKTAGTSPDYQGLHQTVARTQLVAPNVLESLVVEFQAFEAPPALATQMVKLQEIFDSLSLTESSGWENQANLNPTQQALMLKECFDETFRDDSSSNRSAEYIQLLNRSLSNAKKLEDILRSGPTNTTTASRVFREIKSDCKSCHQISRDVP</sequence>
<dbReference type="EMBL" id="SJPX01000004">
    <property type="protein sequence ID" value="TWU49779.1"/>
    <property type="molecule type" value="Genomic_DNA"/>
</dbReference>
<dbReference type="AlphaFoldDB" id="A0A5C6EQU0"/>
<gene>
    <name evidence="1" type="ORF">Poly59_44040</name>
</gene>
<dbReference type="Proteomes" id="UP000317977">
    <property type="component" value="Unassembled WGS sequence"/>
</dbReference>
<organism evidence="1 2">
    <name type="scientific">Rubripirellula reticaptiva</name>
    <dbReference type="NCBI Taxonomy" id="2528013"/>
    <lineage>
        <taxon>Bacteria</taxon>
        <taxon>Pseudomonadati</taxon>
        <taxon>Planctomycetota</taxon>
        <taxon>Planctomycetia</taxon>
        <taxon>Pirellulales</taxon>
        <taxon>Pirellulaceae</taxon>
        <taxon>Rubripirellula</taxon>
    </lineage>
</organism>
<evidence type="ECO:0008006" key="3">
    <source>
        <dbReference type="Google" id="ProtNLM"/>
    </source>
</evidence>
<dbReference type="InterPro" id="IPR029021">
    <property type="entry name" value="Prot-tyrosine_phosphatase-like"/>
</dbReference>
<dbReference type="SUPFAM" id="SSF52799">
    <property type="entry name" value="(Phosphotyrosine protein) phosphatases II"/>
    <property type="match status" value="1"/>
</dbReference>
<protein>
    <recommendedName>
        <fullName evidence="3">Cytochrome C</fullName>
    </recommendedName>
</protein>
<name>A0A5C6EQU0_9BACT</name>
<keyword evidence="2" id="KW-1185">Reference proteome</keyword>
<evidence type="ECO:0000313" key="2">
    <source>
        <dbReference type="Proteomes" id="UP000317977"/>
    </source>
</evidence>
<dbReference type="PROSITE" id="PS00383">
    <property type="entry name" value="TYR_PHOSPHATASE_1"/>
    <property type="match status" value="1"/>
</dbReference>
<evidence type="ECO:0000313" key="1">
    <source>
        <dbReference type="EMBL" id="TWU49779.1"/>
    </source>
</evidence>
<accession>A0A5C6EQU0</accession>
<comment type="caution">
    <text evidence="1">The sequence shown here is derived from an EMBL/GenBank/DDBJ whole genome shotgun (WGS) entry which is preliminary data.</text>
</comment>
<dbReference type="InterPro" id="IPR016130">
    <property type="entry name" value="Tyr_Pase_AS"/>
</dbReference>
<dbReference type="OrthoDB" id="251220at2"/>
<dbReference type="Gene3D" id="3.90.190.10">
    <property type="entry name" value="Protein tyrosine phosphatase superfamily"/>
    <property type="match status" value="1"/>
</dbReference>
<reference evidence="1 2" key="1">
    <citation type="submission" date="2019-02" db="EMBL/GenBank/DDBJ databases">
        <title>Deep-cultivation of Planctomycetes and their phenomic and genomic characterization uncovers novel biology.</title>
        <authorList>
            <person name="Wiegand S."/>
            <person name="Jogler M."/>
            <person name="Boedeker C."/>
            <person name="Pinto D."/>
            <person name="Vollmers J."/>
            <person name="Rivas-Marin E."/>
            <person name="Kohn T."/>
            <person name="Peeters S.H."/>
            <person name="Heuer A."/>
            <person name="Rast P."/>
            <person name="Oberbeckmann S."/>
            <person name="Bunk B."/>
            <person name="Jeske O."/>
            <person name="Meyerdierks A."/>
            <person name="Storesund J.E."/>
            <person name="Kallscheuer N."/>
            <person name="Luecker S."/>
            <person name="Lage O.M."/>
            <person name="Pohl T."/>
            <person name="Merkel B.J."/>
            <person name="Hornburger P."/>
            <person name="Mueller R.-W."/>
            <person name="Bruemmer F."/>
            <person name="Labrenz M."/>
            <person name="Spormann A.M."/>
            <person name="Op Den Camp H."/>
            <person name="Overmann J."/>
            <person name="Amann R."/>
            <person name="Jetten M.S.M."/>
            <person name="Mascher T."/>
            <person name="Medema M.H."/>
            <person name="Devos D.P."/>
            <person name="Kaster A.-K."/>
            <person name="Ovreas L."/>
            <person name="Rohde M."/>
            <person name="Galperin M.Y."/>
            <person name="Jogler C."/>
        </authorList>
    </citation>
    <scope>NUCLEOTIDE SEQUENCE [LARGE SCALE GENOMIC DNA]</scope>
    <source>
        <strain evidence="1 2">Poly59</strain>
    </source>
</reference>
<dbReference type="RefSeq" id="WP_146535976.1">
    <property type="nucleotide sequence ID" value="NZ_SJPX01000004.1"/>
</dbReference>
<proteinExistence type="predicted"/>